<feature type="transmembrane region" description="Helical" evidence="6">
    <location>
        <begin position="533"/>
        <end position="555"/>
    </location>
</feature>
<dbReference type="GO" id="GO:0022857">
    <property type="term" value="F:transmembrane transporter activity"/>
    <property type="evidence" value="ECO:0007669"/>
    <property type="project" value="InterPro"/>
</dbReference>
<dbReference type="Pfam" id="PF07690">
    <property type="entry name" value="MFS_1"/>
    <property type="match status" value="1"/>
</dbReference>
<keyword evidence="4 6" id="KW-0472">Membrane</keyword>
<proteinExistence type="predicted"/>
<sequence>MVGSAYAPQLGTRLHLTSTQLNTVGAAGNLGVYLSSPVIGRIVDKRGPKPTLVFAAIALTSGYLIVRAFYTTAAQHADNNMARSDNPGGWFAVAGVPGLVAAQLLTGMGSTAGLSSVGNSVAKSFRKRRAAALSVVLSGFGLSAFLYSTLSSLFLHPVTTKTAHLSGPPHTGSTLNLTALSSAWLTGRSDDDDDKDDTTSAFLLLLALGSLLSMLVGFIFVEPVPPLPSSTAVAPGKEEEEEEESRRRPILSSGAAAAVDDDEEDEAGEESESGFTIRVVQSRARADHAEGEEETTTSRALSRRYENESRPATERTPLLLPPRPPGQTTADSTTTTAAGAVTDRNITGWALLRELDFYLIFLFNGLCAGVGLCYINNLGTIVRSLSYPLLHAESTLMTPAQIARHQARLVSLLSIFNFVGRLLSGFGSDYLLHRRKGGSRSMNTTDSRTGDIRPSSTTTATSIPNGSIPRVVFLPLTSLLFLLSQLSLLSISHDPAYLFLPTALTGLAHGCLFGLSGIIGLERFGIKSFSQTNGVLALAPALFGQTTNLLFGRIYDSHLSSPSSPPPPPSFLNLEHFAVPPSICTLGQACYVRATYLTCGMSLAATVVGMGLALGRKEMRISRVA</sequence>
<feature type="region of interest" description="Disordered" evidence="5">
    <location>
        <begin position="228"/>
        <end position="336"/>
    </location>
</feature>
<evidence type="ECO:0000313" key="7">
    <source>
        <dbReference type="EMBL" id="KAG0658295.1"/>
    </source>
</evidence>
<evidence type="ECO:0000256" key="6">
    <source>
        <dbReference type="SAM" id="Phobius"/>
    </source>
</evidence>
<reference evidence="7 8" key="1">
    <citation type="submission" date="2020-11" db="EMBL/GenBank/DDBJ databases">
        <title>Kefir isolates.</title>
        <authorList>
            <person name="Marcisauskas S."/>
            <person name="Kim Y."/>
            <person name="Blasche S."/>
        </authorList>
    </citation>
    <scope>NUCLEOTIDE SEQUENCE [LARGE SCALE GENOMIC DNA]</scope>
    <source>
        <strain evidence="7 8">KR</strain>
    </source>
</reference>
<keyword evidence="3 6" id="KW-1133">Transmembrane helix</keyword>
<comment type="caution">
    <text evidence="7">The sequence shown here is derived from an EMBL/GenBank/DDBJ whole genome shotgun (WGS) entry which is preliminary data.</text>
</comment>
<feature type="transmembrane region" description="Helical" evidence="6">
    <location>
        <begin position="595"/>
        <end position="615"/>
    </location>
</feature>
<dbReference type="EMBL" id="PUHQ01000068">
    <property type="protein sequence ID" value="KAG0658295.1"/>
    <property type="molecule type" value="Genomic_DNA"/>
</dbReference>
<feature type="compositionally biased region" description="Acidic residues" evidence="5">
    <location>
        <begin position="259"/>
        <end position="272"/>
    </location>
</feature>
<gene>
    <name evidence="7" type="ORF">C6P46_005846</name>
</gene>
<feature type="transmembrane region" description="Helical" evidence="6">
    <location>
        <begin position="90"/>
        <end position="109"/>
    </location>
</feature>
<organism evidence="7 8">
    <name type="scientific">Rhodotorula mucilaginosa</name>
    <name type="common">Yeast</name>
    <name type="synonym">Rhodotorula rubra</name>
    <dbReference type="NCBI Taxonomy" id="5537"/>
    <lineage>
        <taxon>Eukaryota</taxon>
        <taxon>Fungi</taxon>
        <taxon>Dikarya</taxon>
        <taxon>Basidiomycota</taxon>
        <taxon>Pucciniomycotina</taxon>
        <taxon>Microbotryomycetes</taxon>
        <taxon>Sporidiobolales</taxon>
        <taxon>Sporidiobolaceae</taxon>
        <taxon>Rhodotorula</taxon>
    </lineage>
</organism>
<evidence type="ECO:0000256" key="4">
    <source>
        <dbReference type="ARBA" id="ARBA00023136"/>
    </source>
</evidence>
<feature type="transmembrane region" description="Helical" evidence="6">
    <location>
        <begin position="471"/>
        <end position="491"/>
    </location>
</feature>
<name>A0A9P7B460_RHOMI</name>
<dbReference type="Proteomes" id="UP000777482">
    <property type="component" value="Unassembled WGS sequence"/>
</dbReference>
<comment type="subcellular location">
    <subcellularLocation>
        <location evidence="1">Membrane</location>
        <topology evidence="1">Multi-pass membrane protein</topology>
    </subcellularLocation>
</comment>
<dbReference type="InterPro" id="IPR036259">
    <property type="entry name" value="MFS_trans_sf"/>
</dbReference>
<dbReference type="PANTHER" id="PTHR21576">
    <property type="entry name" value="UNCHARACTERIZED NODULIN-LIKE PROTEIN"/>
    <property type="match status" value="1"/>
</dbReference>
<evidence type="ECO:0000256" key="2">
    <source>
        <dbReference type="ARBA" id="ARBA00022692"/>
    </source>
</evidence>
<protein>
    <recommendedName>
        <fullName evidence="9">MFS general substrate transporter</fullName>
    </recommendedName>
</protein>
<dbReference type="SUPFAM" id="SSF103473">
    <property type="entry name" value="MFS general substrate transporter"/>
    <property type="match status" value="1"/>
</dbReference>
<evidence type="ECO:0000256" key="1">
    <source>
        <dbReference type="ARBA" id="ARBA00004141"/>
    </source>
</evidence>
<feature type="transmembrane region" description="Helical" evidence="6">
    <location>
        <begin position="51"/>
        <end position="70"/>
    </location>
</feature>
<dbReference type="InterPro" id="IPR011701">
    <property type="entry name" value="MFS"/>
</dbReference>
<evidence type="ECO:0000256" key="3">
    <source>
        <dbReference type="ARBA" id="ARBA00022989"/>
    </source>
</evidence>
<keyword evidence="8" id="KW-1185">Reference proteome</keyword>
<feature type="region of interest" description="Disordered" evidence="5">
    <location>
        <begin position="437"/>
        <end position="461"/>
    </location>
</feature>
<dbReference type="Gene3D" id="1.20.1250.20">
    <property type="entry name" value="MFS general substrate transporter like domains"/>
    <property type="match status" value="1"/>
</dbReference>
<evidence type="ECO:0000256" key="5">
    <source>
        <dbReference type="SAM" id="MobiDB-lite"/>
    </source>
</evidence>
<feature type="transmembrane region" description="Helical" evidence="6">
    <location>
        <begin position="497"/>
        <end position="521"/>
    </location>
</feature>
<accession>A0A9P7B460</accession>
<dbReference type="AlphaFoldDB" id="A0A9P7B460"/>
<dbReference type="OrthoDB" id="410267at2759"/>
<dbReference type="PANTHER" id="PTHR21576:SF160">
    <property type="entry name" value="NODULIN-LIKE DOMAIN-CONTAINING PROTEIN"/>
    <property type="match status" value="1"/>
</dbReference>
<evidence type="ECO:0000313" key="8">
    <source>
        <dbReference type="Proteomes" id="UP000777482"/>
    </source>
</evidence>
<feature type="compositionally biased region" description="Basic and acidic residues" evidence="5">
    <location>
        <begin position="303"/>
        <end position="313"/>
    </location>
</feature>
<evidence type="ECO:0008006" key="9">
    <source>
        <dbReference type="Google" id="ProtNLM"/>
    </source>
</evidence>
<keyword evidence="2 6" id="KW-0812">Transmembrane</keyword>
<feature type="transmembrane region" description="Helical" evidence="6">
    <location>
        <begin position="201"/>
        <end position="221"/>
    </location>
</feature>
<dbReference type="GO" id="GO:0000329">
    <property type="term" value="C:fungal-type vacuole membrane"/>
    <property type="evidence" value="ECO:0007669"/>
    <property type="project" value="TreeGrafter"/>
</dbReference>
<feature type="transmembrane region" description="Helical" evidence="6">
    <location>
        <begin position="357"/>
        <end position="377"/>
    </location>
</feature>
<feature type="transmembrane region" description="Helical" evidence="6">
    <location>
        <begin position="130"/>
        <end position="150"/>
    </location>
</feature>
<feature type="compositionally biased region" description="Low complexity" evidence="5">
    <location>
        <begin position="326"/>
        <end position="336"/>
    </location>
</feature>